<reference evidence="5" key="1">
    <citation type="submission" date="2021-03" db="EMBL/GenBank/DDBJ databases">
        <authorList>
            <person name="Tagirdzhanova G."/>
        </authorList>
    </citation>
    <scope>NUCLEOTIDE SEQUENCE</scope>
</reference>
<dbReference type="Pfam" id="PF25053">
    <property type="entry name" value="DUF7791"/>
    <property type="match status" value="1"/>
</dbReference>
<dbReference type="Proteomes" id="UP000664203">
    <property type="component" value="Unassembled WGS sequence"/>
</dbReference>
<evidence type="ECO:0000259" key="3">
    <source>
        <dbReference type="Pfam" id="PF24883"/>
    </source>
</evidence>
<proteinExistence type="predicted"/>
<organism evidence="5 6">
    <name type="scientific">Alectoria fallacina</name>
    <dbReference type="NCBI Taxonomy" id="1903189"/>
    <lineage>
        <taxon>Eukaryota</taxon>
        <taxon>Fungi</taxon>
        <taxon>Dikarya</taxon>
        <taxon>Ascomycota</taxon>
        <taxon>Pezizomycotina</taxon>
        <taxon>Lecanoromycetes</taxon>
        <taxon>OSLEUM clade</taxon>
        <taxon>Lecanoromycetidae</taxon>
        <taxon>Lecanorales</taxon>
        <taxon>Lecanorineae</taxon>
        <taxon>Parmeliaceae</taxon>
        <taxon>Alectoria</taxon>
    </lineage>
</organism>
<dbReference type="InterPro" id="IPR056884">
    <property type="entry name" value="NPHP3-like_N"/>
</dbReference>
<feature type="domain" description="Nephrocystin 3-like N-terminal" evidence="3">
    <location>
        <begin position="257"/>
        <end position="428"/>
    </location>
</feature>
<keyword evidence="1" id="KW-0677">Repeat</keyword>
<gene>
    <name evidence="5" type="ORF">ALECFALPRED_002113</name>
</gene>
<keyword evidence="6" id="KW-1185">Reference proteome</keyword>
<evidence type="ECO:0000313" key="6">
    <source>
        <dbReference type="Proteomes" id="UP000664203"/>
    </source>
</evidence>
<dbReference type="EMBL" id="CAJPDR010000156">
    <property type="protein sequence ID" value="CAF9922518.1"/>
    <property type="molecule type" value="Genomic_DNA"/>
</dbReference>
<evidence type="ECO:0000313" key="5">
    <source>
        <dbReference type="EMBL" id="CAF9922518.1"/>
    </source>
</evidence>
<evidence type="ECO:0000256" key="2">
    <source>
        <dbReference type="SAM" id="MobiDB-lite"/>
    </source>
</evidence>
<dbReference type="Pfam" id="PF24883">
    <property type="entry name" value="NPHP3_N"/>
    <property type="match status" value="1"/>
</dbReference>
<accession>A0A8H3FDP7</accession>
<dbReference type="InterPro" id="IPR027417">
    <property type="entry name" value="P-loop_NTPase"/>
</dbReference>
<dbReference type="Gene3D" id="3.40.50.300">
    <property type="entry name" value="P-loop containing nucleotide triphosphate hydrolases"/>
    <property type="match status" value="1"/>
</dbReference>
<protein>
    <recommendedName>
        <fullName evidence="7">NACHT domain-containing protein</fullName>
    </recommendedName>
</protein>
<dbReference type="PANTHER" id="PTHR10039">
    <property type="entry name" value="AMELOGENIN"/>
    <property type="match status" value="1"/>
</dbReference>
<feature type="compositionally biased region" description="Low complexity" evidence="2">
    <location>
        <begin position="817"/>
        <end position="838"/>
    </location>
</feature>
<evidence type="ECO:0008006" key="7">
    <source>
        <dbReference type="Google" id="ProtNLM"/>
    </source>
</evidence>
<comment type="caution">
    <text evidence="5">The sequence shown here is derived from an EMBL/GenBank/DDBJ whole genome shotgun (WGS) entry which is preliminary data.</text>
</comment>
<dbReference type="InterPro" id="IPR056693">
    <property type="entry name" value="DUF7791"/>
</dbReference>
<feature type="region of interest" description="Disordered" evidence="2">
    <location>
        <begin position="816"/>
        <end position="846"/>
    </location>
</feature>
<dbReference type="AlphaFoldDB" id="A0A8H3FDP7"/>
<name>A0A8H3FDP7_9LECA</name>
<sequence>MDPLTAFSLACGVIQVVDFSTKTLMKCKEIYKDGSLSEYQELEDSASDLVDVRARLDLASSHKSAESIHSLDDQSLLDLAEECSATAHQLMEKLHSLKMEGPRKKRQALLKTVKLLWERGEIQDIQKRLEGYRNALDTKILIYLRQNLDLASLQHSKEFQDLDQKVQKLINNISQGPKAFEELKDLLPNEHEKSREHVGNKFQEHERRLADEEHRRRLLDSLWFDKILSREETIPEAHSETFQWIFDRSGQAVRPWDNFIAWLESGEAIYWISGKAGSGKSTLMSLLCQDQRTVDTLTAWSGTKDLLMPRFFFWSGGIMVQKSLEGLLRSLLWQILNECPEIGIASSNLGAGSEQNRSVPHERGLIGAWTKRRLQKALLEVMDQLQGSCRLCFFIDGLDEFDEDEDDLITFVQDIASSTGVKFCLSSRPYKVFEDAFGSSAKLRLQDLTYRDIRRYVTDKFQGVPQLKSMTSENERKMNELKEQIVTKAEGVFLWVSLAVKDQIRGLKNEDSPELLQDRLACLPSEVEGIYCGMLLQIDRPYRQEASRFLQMALHKPGLPLFEHALASYKCLENMILSSDRTSEREYVSLCKLTRNRIMVTCVGLLEVHEHQTSDAESGTAGDWSSESDSQQLDADPEDSLSASDSESETMDDSHREQGRGLPNLESDTNNLLSGSETELTDAEALGLELNTTVDFVHRTAIDFLTAFDKGREFLRANLSPDFDTQDLYVKASLEKLRLPRHIKLHGSYQVGINIIMRFVAEIEDRTGTAQTRLCELIDHTMSSLDHGHPDWRPNSHWCARWGKLARLLEDREQDKSCSSTRTSSRSSSRDSFYSTLSEPTTRGGSNTALTTQLDFLSFAASHGLCRYVEQQLECREKSGDRETLDYLLWYSIVSVSPDPIVYSPLDLFSVLKVVTELLRRGANPNTKILKRTIWEEFQEKMLLHLGYAIESQFSSENWDDITPAISAFLECGADVHAIWTYHLSYMMTFVLFRYDAIPASERIYRVCSFDIQLSPLSVIQLLPISEPEFPRIREMCLARGALSHSKCTILEVIYPDDGEFTEFKKQYELSEQESNDFLELFEQYIEFRKSEHDRPLQTRVDLRRRISEFYDMLDKVHPYSTTSRFNYHYSRPKMGRSEWSTYTSRFQPGTLGIERAKAYDRQEYFKARSS</sequence>
<feature type="compositionally biased region" description="Polar residues" evidence="2">
    <location>
        <begin position="623"/>
        <end position="632"/>
    </location>
</feature>
<dbReference type="PANTHER" id="PTHR10039:SF5">
    <property type="entry name" value="NACHT DOMAIN-CONTAINING PROTEIN"/>
    <property type="match status" value="1"/>
</dbReference>
<feature type="domain" description="DUF7791" evidence="4">
    <location>
        <begin position="538"/>
        <end position="736"/>
    </location>
</feature>
<feature type="compositionally biased region" description="Polar residues" evidence="2">
    <location>
        <begin position="666"/>
        <end position="678"/>
    </location>
</feature>
<dbReference type="OrthoDB" id="443402at2759"/>
<dbReference type="SUPFAM" id="SSF52540">
    <property type="entry name" value="P-loop containing nucleoside triphosphate hydrolases"/>
    <property type="match status" value="1"/>
</dbReference>
<feature type="region of interest" description="Disordered" evidence="2">
    <location>
        <begin position="613"/>
        <end position="678"/>
    </location>
</feature>
<evidence type="ECO:0000259" key="4">
    <source>
        <dbReference type="Pfam" id="PF25053"/>
    </source>
</evidence>
<evidence type="ECO:0000256" key="1">
    <source>
        <dbReference type="ARBA" id="ARBA00022737"/>
    </source>
</evidence>